<sequence>MNKRRRTAHTLSLTHTHTHTGGGMSASKPRHSLTAEERARSLEMLANLLASTFDGEVSPADVHRALSRGDKAGGDDDDDSWRVRMMECVRERNAEVADEAAARASLEWVCPMCETVNWIVDARKTLRKRQEELPCGFSLAIAEPLRCECCGYDGALAPS</sequence>
<gene>
    <name evidence="2" type="ORF">LtaPh_2119200</name>
</gene>
<accession>A0A640KFF3</accession>
<protein>
    <submittedName>
        <fullName evidence="2">Uncharacterized protein</fullName>
    </submittedName>
</protein>
<proteinExistence type="predicted"/>
<dbReference type="VEuPathDB" id="TriTrypDB:LtaPh_2119200"/>
<dbReference type="Proteomes" id="UP000419144">
    <property type="component" value="Unassembled WGS sequence"/>
</dbReference>
<organism evidence="2 3">
    <name type="scientific">Leishmania tarentolae</name>
    <name type="common">Sauroleishmania tarentolae</name>
    <dbReference type="NCBI Taxonomy" id="5689"/>
    <lineage>
        <taxon>Eukaryota</taxon>
        <taxon>Discoba</taxon>
        <taxon>Euglenozoa</taxon>
        <taxon>Kinetoplastea</taxon>
        <taxon>Metakinetoplastina</taxon>
        <taxon>Trypanosomatida</taxon>
        <taxon>Trypanosomatidae</taxon>
        <taxon>Leishmaniinae</taxon>
        <taxon>Leishmania</taxon>
        <taxon>lizard Leishmania</taxon>
    </lineage>
</organism>
<evidence type="ECO:0000313" key="2">
    <source>
        <dbReference type="EMBL" id="GET88436.1"/>
    </source>
</evidence>
<name>A0A640KFF3_LEITA</name>
<feature type="region of interest" description="Disordered" evidence="1">
    <location>
        <begin position="1"/>
        <end position="33"/>
    </location>
</feature>
<reference evidence="2" key="1">
    <citation type="submission" date="2019-11" db="EMBL/GenBank/DDBJ databases">
        <title>Leishmania tarentolae CDS.</title>
        <authorList>
            <person name="Goto Y."/>
            <person name="Yamagishi J."/>
        </authorList>
    </citation>
    <scope>NUCLEOTIDE SEQUENCE [LARGE SCALE GENOMIC DNA]</scope>
    <source>
        <strain evidence="2">Parrot Tar II</strain>
    </source>
</reference>
<dbReference type="OrthoDB" id="263326at2759"/>
<evidence type="ECO:0000256" key="1">
    <source>
        <dbReference type="SAM" id="MobiDB-lite"/>
    </source>
</evidence>
<comment type="caution">
    <text evidence="2">The sequence shown here is derived from an EMBL/GenBank/DDBJ whole genome shotgun (WGS) entry which is preliminary data.</text>
</comment>
<evidence type="ECO:0000313" key="3">
    <source>
        <dbReference type="Proteomes" id="UP000419144"/>
    </source>
</evidence>
<dbReference type="EMBL" id="BLBS01000028">
    <property type="protein sequence ID" value="GET88436.1"/>
    <property type="molecule type" value="Genomic_DNA"/>
</dbReference>
<keyword evidence="3" id="KW-1185">Reference proteome</keyword>
<dbReference type="AlphaFoldDB" id="A0A640KFF3"/>